<gene>
    <name evidence="1" type="ORF">ASIM_LOCUS13174</name>
</gene>
<dbReference type="WBParaSite" id="ASIM_0001374601-mRNA-1">
    <property type="protein sequence ID" value="ASIM_0001374601-mRNA-1"/>
    <property type="gene ID" value="ASIM_0001374601"/>
</dbReference>
<reference evidence="1 2" key="2">
    <citation type="submission" date="2018-11" db="EMBL/GenBank/DDBJ databases">
        <authorList>
            <consortium name="Pathogen Informatics"/>
        </authorList>
    </citation>
    <scope>NUCLEOTIDE SEQUENCE [LARGE SCALE GENOMIC DNA]</scope>
</reference>
<proteinExistence type="predicted"/>
<reference evidence="3" key="1">
    <citation type="submission" date="2017-02" db="UniProtKB">
        <authorList>
            <consortium name="WormBaseParasite"/>
        </authorList>
    </citation>
    <scope>IDENTIFICATION</scope>
</reference>
<evidence type="ECO:0000313" key="3">
    <source>
        <dbReference type="WBParaSite" id="ASIM_0001374601-mRNA-1"/>
    </source>
</evidence>
<evidence type="ECO:0000313" key="2">
    <source>
        <dbReference type="Proteomes" id="UP000267096"/>
    </source>
</evidence>
<protein>
    <submittedName>
        <fullName evidence="1 3">Uncharacterized protein</fullName>
    </submittedName>
</protein>
<dbReference type="Proteomes" id="UP000267096">
    <property type="component" value="Unassembled WGS sequence"/>
</dbReference>
<dbReference type="AlphaFoldDB" id="A0A0M3JZ40"/>
<name>A0A0M3JZ40_ANISI</name>
<evidence type="ECO:0000313" key="1">
    <source>
        <dbReference type="EMBL" id="VDK49097.1"/>
    </source>
</evidence>
<dbReference type="EMBL" id="UYRR01031330">
    <property type="protein sequence ID" value="VDK49097.1"/>
    <property type="molecule type" value="Genomic_DNA"/>
</dbReference>
<keyword evidence="2" id="KW-1185">Reference proteome</keyword>
<sequence>MIFLCRVSSALITTEGATRAKSIKTRSYASVASSVPSSTPDPVAIAVHVKAIEEDRINQLRQKCLLIHNIPEQNSDTATEKFDSTIANDLAISASIKRNSVKVFRIGRKISDRPRPLKIEADSLETSKALVRYFRKFRNTREDLKNCKARLDYSEPILEMYRNLWKTVLERNAKEGVMSWIVGRSKARRDQTKSTAIRNPSRNIQRQSEVGSNVKCALLNCQSIRNKTDLLKFFAFQNYLK</sequence>
<organism evidence="3">
    <name type="scientific">Anisakis simplex</name>
    <name type="common">Herring worm</name>
    <dbReference type="NCBI Taxonomy" id="6269"/>
    <lineage>
        <taxon>Eukaryota</taxon>
        <taxon>Metazoa</taxon>
        <taxon>Ecdysozoa</taxon>
        <taxon>Nematoda</taxon>
        <taxon>Chromadorea</taxon>
        <taxon>Rhabditida</taxon>
        <taxon>Spirurina</taxon>
        <taxon>Ascaridomorpha</taxon>
        <taxon>Ascaridoidea</taxon>
        <taxon>Anisakidae</taxon>
        <taxon>Anisakis</taxon>
        <taxon>Anisakis simplex complex</taxon>
    </lineage>
</organism>
<accession>A0A0M3JZ40</accession>